<keyword evidence="2" id="KW-1185">Reference proteome</keyword>
<organism evidence="1 2">
    <name type="scientific">Bosea vaviloviae</name>
    <dbReference type="NCBI Taxonomy" id="1526658"/>
    <lineage>
        <taxon>Bacteria</taxon>
        <taxon>Pseudomonadati</taxon>
        <taxon>Pseudomonadota</taxon>
        <taxon>Alphaproteobacteria</taxon>
        <taxon>Hyphomicrobiales</taxon>
        <taxon>Boseaceae</taxon>
        <taxon>Bosea</taxon>
    </lineage>
</organism>
<evidence type="ECO:0000313" key="2">
    <source>
        <dbReference type="Proteomes" id="UP000094969"/>
    </source>
</evidence>
<accession>A0A1D7U642</accession>
<proteinExistence type="predicted"/>
<dbReference type="EMBL" id="CP017147">
    <property type="protein sequence ID" value="AOO82846.1"/>
    <property type="molecule type" value="Genomic_DNA"/>
</dbReference>
<gene>
    <name evidence="1" type="ORF">BHK69_22570</name>
</gene>
<name>A0A1D7U642_9HYPH</name>
<dbReference type="AlphaFoldDB" id="A0A1D7U642"/>
<dbReference type="KEGG" id="bvv:BHK69_22570"/>
<reference evidence="1 2" key="1">
    <citation type="journal article" date="2015" name="Antonie Van Leeuwenhoek">
        <title>Bosea vaviloviae sp. nov., a new species of slow-growing rhizobia isolated from nodules of the relict species Vavilovia formosa (Stev.) Fed.</title>
        <authorList>
            <person name="Safronova V.I."/>
            <person name="Kuznetsova I.G."/>
            <person name="Sazanova A.L."/>
            <person name="Kimeklis A.K."/>
            <person name="Belimov A.A."/>
            <person name="Andronov E.E."/>
            <person name="Pinaev A.G."/>
            <person name="Chizhevskaya E.P."/>
            <person name="Pukhaev A.R."/>
            <person name="Popov K.P."/>
            <person name="Willems A."/>
            <person name="Tikhonovich I.A."/>
        </authorList>
    </citation>
    <scope>NUCLEOTIDE SEQUENCE [LARGE SCALE GENOMIC DNA]</scope>
    <source>
        <strain evidence="1 2">Vaf18</strain>
    </source>
</reference>
<dbReference type="Proteomes" id="UP000094969">
    <property type="component" value="Chromosome"/>
</dbReference>
<sequence>MSPNSLAAPKAVSVADAHPAFDYLAVAIDPTLYDDAAIVIVVEDGASEATSFTGKAVATGLVIARTIITRPVDAELELDLRFSGSAEGGCSRNGSGDKERP</sequence>
<dbReference type="RefSeq" id="WP_069692052.1">
    <property type="nucleotide sequence ID" value="NZ_CP017147.1"/>
</dbReference>
<evidence type="ECO:0000313" key="1">
    <source>
        <dbReference type="EMBL" id="AOO82846.1"/>
    </source>
</evidence>
<protein>
    <submittedName>
        <fullName evidence="1">Uncharacterized protein</fullName>
    </submittedName>
</protein>